<proteinExistence type="predicted"/>
<accession>A0ABR1JBJ0</accession>
<reference evidence="5 6" key="1">
    <citation type="submission" date="2024-01" db="EMBL/GenBank/DDBJ databases">
        <title>A draft genome for the cacao thread blight pathogen Marasmiellus scandens.</title>
        <authorList>
            <person name="Baruah I.K."/>
            <person name="Leung J."/>
            <person name="Bukari Y."/>
            <person name="Amoako-Attah I."/>
            <person name="Meinhardt L.W."/>
            <person name="Bailey B.A."/>
            <person name="Cohen S.P."/>
        </authorList>
    </citation>
    <scope>NUCLEOTIDE SEQUENCE [LARGE SCALE GENOMIC DNA]</scope>
    <source>
        <strain evidence="5 6">GH-19</strain>
    </source>
</reference>
<evidence type="ECO:0000256" key="3">
    <source>
        <dbReference type="SAM" id="MobiDB-lite"/>
    </source>
</evidence>
<dbReference type="PRINTS" id="PR00452">
    <property type="entry name" value="SH3DOMAIN"/>
</dbReference>
<evidence type="ECO:0000313" key="5">
    <source>
        <dbReference type="EMBL" id="KAK7454485.1"/>
    </source>
</evidence>
<gene>
    <name evidence="5" type="ORF">VKT23_011240</name>
</gene>
<dbReference type="SMART" id="SM00326">
    <property type="entry name" value="SH3"/>
    <property type="match status" value="1"/>
</dbReference>
<dbReference type="InterPro" id="IPR050670">
    <property type="entry name" value="STAM"/>
</dbReference>
<evidence type="ECO:0000259" key="4">
    <source>
        <dbReference type="PROSITE" id="PS50002"/>
    </source>
</evidence>
<feature type="region of interest" description="Disordered" evidence="3">
    <location>
        <begin position="166"/>
        <end position="207"/>
    </location>
</feature>
<sequence length="240" mass="24624">MTVMDNNALLAHIAAQVESNVRLLAEHGYVPRSDADSFLNTLAAAGQPAAPAPAPTRSFSIPTPFAKKTPAPTPVPAAPSLPQARAVWGYNENGTDSGDLSFRAGDIIEIVEETNADWWTGRVNGKEALFPSSYVERIETPAAAPTPPAPTPVAGRTLPPAFTGSKEKPAYKPFGAAHQSANAPPPGVGVNSSGLQQDPGQEAKKSKYGKYGNTMAHSAAGGVGFGAGAAIGGGLVRAIF</sequence>
<evidence type="ECO:0000313" key="6">
    <source>
        <dbReference type="Proteomes" id="UP001498398"/>
    </source>
</evidence>
<keyword evidence="1 2" id="KW-0728">SH3 domain</keyword>
<dbReference type="InterPro" id="IPR036028">
    <property type="entry name" value="SH3-like_dom_sf"/>
</dbReference>
<feature type="domain" description="SH3" evidence="4">
    <location>
        <begin position="79"/>
        <end position="140"/>
    </location>
</feature>
<feature type="compositionally biased region" description="Polar residues" evidence="3">
    <location>
        <begin position="190"/>
        <end position="199"/>
    </location>
</feature>
<keyword evidence="6" id="KW-1185">Reference proteome</keyword>
<name>A0ABR1JBJ0_9AGAR</name>
<dbReference type="PROSITE" id="PS50002">
    <property type="entry name" value="SH3"/>
    <property type="match status" value="1"/>
</dbReference>
<dbReference type="PRINTS" id="PR00499">
    <property type="entry name" value="P67PHOX"/>
</dbReference>
<dbReference type="PANTHER" id="PTHR45929:SF7">
    <property type="entry name" value="LAS SEVENTEEN-BINDING PROTEIN 1"/>
    <property type="match status" value="1"/>
</dbReference>
<protein>
    <recommendedName>
        <fullName evidence="4">SH3 domain-containing protein</fullName>
    </recommendedName>
</protein>
<dbReference type="SUPFAM" id="SSF50044">
    <property type="entry name" value="SH3-domain"/>
    <property type="match status" value="1"/>
</dbReference>
<comment type="caution">
    <text evidence="5">The sequence shown here is derived from an EMBL/GenBank/DDBJ whole genome shotgun (WGS) entry which is preliminary data.</text>
</comment>
<evidence type="ECO:0000256" key="1">
    <source>
        <dbReference type="ARBA" id="ARBA00022443"/>
    </source>
</evidence>
<dbReference type="PANTHER" id="PTHR45929">
    <property type="entry name" value="JAK PATHWAY SIGNAL TRANSDUCTION ADAPTOR MOLECULE"/>
    <property type="match status" value="1"/>
</dbReference>
<evidence type="ECO:0000256" key="2">
    <source>
        <dbReference type="PROSITE-ProRule" id="PRU00192"/>
    </source>
</evidence>
<organism evidence="5 6">
    <name type="scientific">Marasmiellus scandens</name>
    <dbReference type="NCBI Taxonomy" id="2682957"/>
    <lineage>
        <taxon>Eukaryota</taxon>
        <taxon>Fungi</taxon>
        <taxon>Dikarya</taxon>
        <taxon>Basidiomycota</taxon>
        <taxon>Agaricomycotina</taxon>
        <taxon>Agaricomycetes</taxon>
        <taxon>Agaricomycetidae</taxon>
        <taxon>Agaricales</taxon>
        <taxon>Marasmiineae</taxon>
        <taxon>Omphalotaceae</taxon>
        <taxon>Marasmiellus</taxon>
    </lineage>
</organism>
<dbReference type="EMBL" id="JBANRG010000024">
    <property type="protein sequence ID" value="KAK7454485.1"/>
    <property type="molecule type" value="Genomic_DNA"/>
</dbReference>
<dbReference type="InterPro" id="IPR001452">
    <property type="entry name" value="SH3_domain"/>
</dbReference>
<dbReference type="Pfam" id="PF00018">
    <property type="entry name" value="SH3_1"/>
    <property type="match status" value="1"/>
</dbReference>
<dbReference type="Proteomes" id="UP001498398">
    <property type="component" value="Unassembled WGS sequence"/>
</dbReference>
<dbReference type="Gene3D" id="2.30.30.40">
    <property type="entry name" value="SH3 Domains"/>
    <property type="match status" value="1"/>
</dbReference>